<keyword evidence="5" id="KW-1185">Reference proteome</keyword>
<reference evidence="4 5" key="1">
    <citation type="submission" date="2022-11" db="EMBL/GenBank/DDBJ databases">
        <title>Minimal conservation of predation-associated metabolite biosynthetic gene clusters underscores biosynthetic potential of Myxococcota including descriptions for ten novel species: Archangium lansinium sp. nov., Myxococcus landrumus sp. nov., Nannocystis bai.</title>
        <authorList>
            <person name="Ahearne A."/>
            <person name="Stevens C."/>
            <person name="Dowd S."/>
        </authorList>
    </citation>
    <scope>NUCLEOTIDE SEQUENCE [LARGE SCALE GENOMIC DNA]</scope>
    <source>
        <strain evidence="4 5">BB15-2</strain>
    </source>
</reference>
<dbReference type="EMBL" id="JAQNDL010000001">
    <property type="protein sequence ID" value="MDC0716342.1"/>
    <property type="molecule type" value="Genomic_DNA"/>
</dbReference>
<proteinExistence type="predicted"/>
<keyword evidence="3" id="KW-0732">Signal</keyword>
<comment type="caution">
    <text evidence="4">The sequence shown here is derived from an EMBL/GenBank/DDBJ whole genome shotgun (WGS) entry which is preliminary data.</text>
</comment>
<evidence type="ECO:0000256" key="1">
    <source>
        <dbReference type="SAM" id="MobiDB-lite"/>
    </source>
</evidence>
<organism evidence="4 5">
    <name type="scientific">Nannocystis bainbridge</name>
    <dbReference type="NCBI Taxonomy" id="2995303"/>
    <lineage>
        <taxon>Bacteria</taxon>
        <taxon>Pseudomonadati</taxon>
        <taxon>Myxococcota</taxon>
        <taxon>Polyangia</taxon>
        <taxon>Nannocystales</taxon>
        <taxon>Nannocystaceae</taxon>
        <taxon>Nannocystis</taxon>
    </lineage>
</organism>
<keyword evidence="2" id="KW-0812">Transmembrane</keyword>
<feature type="transmembrane region" description="Helical" evidence="2">
    <location>
        <begin position="139"/>
        <end position="160"/>
    </location>
</feature>
<sequence length="187" mass="20074">MFVRTVLTLVLFTTSTVAVAREPVPPVRSGYAGGLAPVLLAARTPQSPDTSEPVLTEPTTPSSVSPPSATPPPQSIRPPRIQAHEWERERRKLRAQTAVSWVLTGIGMAGTAVPLGMLRRCDDLDRTRAVDCSQERRTAAIAAPIFGALTLAAIIPAIIYTTRLSRHNRYSGMARLGASPGGLLIRF</sequence>
<feature type="chain" id="PRO_5046901748" evidence="3">
    <location>
        <begin position="21"/>
        <end position="187"/>
    </location>
</feature>
<dbReference type="Proteomes" id="UP001221686">
    <property type="component" value="Unassembled WGS sequence"/>
</dbReference>
<name>A0ABT5DV88_9BACT</name>
<feature type="compositionally biased region" description="Low complexity" evidence="1">
    <location>
        <begin position="50"/>
        <end position="67"/>
    </location>
</feature>
<evidence type="ECO:0000256" key="2">
    <source>
        <dbReference type="SAM" id="Phobius"/>
    </source>
</evidence>
<keyword evidence="2" id="KW-1133">Transmembrane helix</keyword>
<accession>A0ABT5DV88</accession>
<protein>
    <submittedName>
        <fullName evidence="4">Uncharacterized protein</fullName>
    </submittedName>
</protein>
<evidence type="ECO:0000313" key="4">
    <source>
        <dbReference type="EMBL" id="MDC0716342.1"/>
    </source>
</evidence>
<dbReference type="RefSeq" id="WP_272084786.1">
    <property type="nucleotide sequence ID" value="NZ_JAQNDL010000001.1"/>
</dbReference>
<gene>
    <name evidence="4" type="ORF">POL25_05530</name>
</gene>
<feature type="signal peptide" evidence="3">
    <location>
        <begin position="1"/>
        <end position="20"/>
    </location>
</feature>
<feature type="region of interest" description="Disordered" evidence="1">
    <location>
        <begin position="44"/>
        <end position="79"/>
    </location>
</feature>
<feature type="transmembrane region" description="Helical" evidence="2">
    <location>
        <begin position="98"/>
        <end position="118"/>
    </location>
</feature>
<evidence type="ECO:0000256" key="3">
    <source>
        <dbReference type="SAM" id="SignalP"/>
    </source>
</evidence>
<evidence type="ECO:0000313" key="5">
    <source>
        <dbReference type="Proteomes" id="UP001221686"/>
    </source>
</evidence>
<keyword evidence="2" id="KW-0472">Membrane</keyword>